<accession>A0A3D9ATL6</accession>
<sequence>MKNVINIKKHFFATMYVLATLFVVEFCFSSCSEDELQVQKNFPFEVQVMPVSKYIANGETVEIRCRIIPIGNYSETEYFFRYFQFDGKGTLRLFNEPPFLPNDSYLLAEKEFRLHYTCESTVTQSFDIWISDNMGNEKKLTIQFSPQNAGTV</sequence>
<dbReference type="OrthoDB" id="669114at2"/>
<dbReference type="Gene3D" id="2.60.40.2410">
    <property type="entry name" value="Uncharacterised protein PF12988, DUF3872"/>
    <property type="match status" value="1"/>
</dbReference>
<protein>
    <submittedName>
        <fullName evidence="1">Conjugal transfer protein TraQ</fullName>
    </submittedName>
</protein>
<reference evidence="1 2" key="1">
    <citation type="submission" date="2018-06" db="EMBL/GenBank/DDBJ databases">
        <title>Novel Chryseobacterium species.</title>
        <authorList>
            <person name="Newman J."/>
            <person name="Hugo C."/>
            <person name="Oosthuizen L."/>
            <person name="Charimba G."/>
        </authorList>
    </citation>
    <scope>NUCLEOTIDE SEQUENCE [LARGE SCALE GENOMIC DNA]</scope>
    <source>
        <strain evidence="1 2">7_F195</strain>
    </source>
</reference>
<dbReference type="InterPro" id="IPR038707">
    <property type="entry name" value="TraQ_sf"/>
</dbReference>
<dbReference type="Pfam" id="PF12988">
    <property type="entry name" value="TraQ_transposon"/>
    <property type="match status" value="1"/>
</dbReference>
<dbReference type="Proteomes" id="UP000256257">
    <property type="component" value="Unassembled WGS sequence"/>
</dbReference>
<proteinExistence type="predicted"/>
<gene>
    <name evidence="1" type="ORF">DRF67_17295</name>
</gene>
<keyword evidence="2" id="KW-1185">Reference proteome</keyword>
<evidence type="ECO:0000313" key="1">
    <source>
        <dbReference type="EMBL" id="REC44689.1"/>
    </source>
</evidence>
<name>A0A3D9ATL6_9FLAO</name>
<dbReference type="EMBL" id="QNVV01000019">
    <property type="protein sequence ID" value="REC44689.1"/>
    <property type="molecule type" value="Genomic_DNA"/>
</dbReference>
<dbReference type="RefSeq" id="WP_115929556.1">
    <property type="nucleotide sequence ID" value="NZ_QNVV01000019.1"/>
</dbReference>
<evidence type="ECO:0000313" key="2">
    <source>
        <dbReference type="Proteomes" id="UP000256257"/>
    </source>
</evidence>
<dbReference type="InterPro" id="IPR024355">
    <property type="entry name" value="TraQ_bacteroidetes"/>
</dbReference>
<organism evidence="1 2">
    <name type="scientific">Chryseobacterium pennipullorum</name>
    <dbReference type="NCBI Taxonomy" id="2258963"/>
    <lineage>
        <taxon>Bacteria</taxon>
        <taxon>Pseudomonadati</taxon>
        <taxon>Bacteroidota</taxon>
        <taxon>Flavobacteriia</taxon>
        <taxon>Flavobacteriales</taxon>
        <taxon>Weeksellaceae</taxon>
        <taxon>Chryseobacterium group</taxon>
        <taxon>Chryseobacterium</taxon>
    </lineage>
</organism>
<comment type="caution">
    <text evidence="1">The sequence shown here is derived from an EMBL/GenBank/DDBJ whole genome shotgun (WGS) entry which is preliminary data.</text>
</comment>
<dbReference type="AlphaFoldDB" id="A0A3D9ATL6"/>